<dbReference type="PANTHER" id="PTHR47190:SF2">
    <property type="entry name" value="CELLOBIOSE DEHYDROGENASE (AFU_ORTHOLOGUE AFUA_2G17620)"/>
    <property type="match status" value="1"/>
</dbReference>
<accession>A0A1J7INB3</accession>
<feature type="domain" description="Glucose-methanol-choline oxidoreductase N-terminal" evidence="5">
    <location>
        <begin position="383"/>
        <end position="406"/>
    </location>
</feature>
<dbReference type="GO" id="GO:0050660">
    <property type="term" value="F:flavin adenine dinucleotide binding"/>
    <property type="evidence" value="ECO:0007669"/>
    <property type="project" value="InterPro"/>
</dbReference>
<dbReference type="InterPro" id="IPR007867">
    <property type="entry name" value="GMC_OxRtase_C"/>
</dbReference>
<dbReference type="Pfam" id="PF00734">
    <property type="entry name" value="CBM_1"/>
    <property type="match status" value="1"/>
</dbReference>
<dbReference type="GO" id="GO:0005975">
    <property type="term" value="P:carbohydrate metabolic process"/>
    <property type="evidence" value="ECO:0007669"/>
    <property type="project" value="InterPro"/>
</dbReference>
<evidence type="ECO:0000256" key="4">
    <source>
        <dbReference type="SAM" id="SignalP"/>
    </source>
</evidence>
<dbReference type="InterPro" id="IPR000254">
    <property type="entry name" value="CBD"/>
</dbReference>
<dbReference type="Pfam" id="PF00732">
    <property type="entry name" value="GMC_oxred_N"/>
    <property type="match status" value="1"/>
</dbReference>
<evidence type="ECO:0000259" key="5">
    <source>
        <dbReference type="PROSITE" id="PS00623"/>
    </source>
</evidence>
<keyword evidence="2 4" id="KW-0732">Signal</keyword>
<keyword evidence="3" id="KW-0274">FAD</keyword>
<dbReference type="GO" id="GO:0005576">
    <property type="term" value="C:extracellular region"/>
    <property type="evidence" value="ECO:0007669"/>
    <property type="project" value="InterPro"/>
</dbReference>
<dbReference type="Gene3D" id="3.50.50.60">
    <property type="entry name" value="FAD/NAD(P)-binding domain"/>
    <property type="match status" value="1"/>
</dbReference>
<organism evidence="6 7">
    <name type="scientific">Coniochaeta ligniaria NRRL 30616</name>
    <dbReference type="NCBI Taxonomy" id="1408157"/>
    <lineage>
        <taxon>Eukaryota</taxon>
        <taxon>Fungi</taxon>
        <taxon>Dikarya</taxon>
        <taxon>Ascomycota</taxon>
        <taxon>Pezizomycotina</taxon>
        <taxon>Sordariomycetes</taxon>
        <taxon>Sordariomycetidae</taxon>
        <taxon>Coniochaetales</taxon>
        <taxon>Coniochaetaceae</taxon>
        <taxon>Coniochaeta</taxon>
    </lineage>
</organism>
<dbReference type="SUPFAM" id="SSF49344">
    <property type="entry name" value="CBD9-like"/>
    <property type="match status" value="1"/>
</dbReference>
<dbReference type="SUPFAM" id="SSF51905">
    <property type="entry name" value="FAD/NAD(P)-binding domain"/>
    <property type="match status" value="1"/>
</dbReference>
<feature type="chain" id="PRO_5011955840" evidence="4">
    <location>
        <begin position="22"/>
        <end position="889"/>
    </location>
</feature>
<dbReference type="Pfam" id="PF05199">
    <property type="entry name" value="GMC_oxred_C"/>
    <property type="match status" value="1"/>
</dbReference>
<evidence type="ECO:0000256" key="3">
    <source>
        <dbReference type="RuleBase" id="RU003968"/>
    </source>
</evidence>
<dbReference type="EMBL" id="KV875098">
    <property type="protein sequence ID" value="OIW29079.1"/>
    <property type="molecule type" value="Genomic_DNA"/>
</dbReference>
<dbReference type="CDD" id="cd09630">
    <property type="entry name" value="CDH_like_cytochrome"/>
    <property type="match status" value="1"/>
</dbReference>
<dbReference type="Proteomes" id="UP000182658">
    <property type="component" value="Unassembled WGS sequence"/>
</dbReference>
<dbReference type="InParanoid" id="A0A1J7INB3"/>
<dbReference type="Gene3D" id="2.60.40.1210">
    <property type="entry name" value="Cellobiose dehydrogenase, cytochrome domain"/>
    <property type="match status" value="1"/>
</dbReference>
<dbReference type="InterPro" id="IPR053208">
    <property type="entry name" value="GMC_Oxidoreductase_CD"/>
</dbReference>
<keyword evidence="7" id="KW-1185">Reference proteome</keyword>
<evidence type="ECO:0000256" key="1">
    <source>
        <dbReference type="ARBA" id="ARBA00010790"/>
    </source>
</evidence>
<dbReference type="GO" id="GO:0016614">
    <property type="term" value="F:oxidoreductase activity, acting on CH-OH group of donors"/>
    <property type="evidence" value="ECO:0007669"/>
    <property type="project" value="InterPro"/>
</dbReference>
<evidence type="ECO:0000256" key="2">
    <source>
        <dbReference type="ARBA" id="ARBA00022729"/>
    </source>
</evidence>
<evidence type="ECO:0000313" key="7">
    <source>
        <dbReference type="Proteomes" id="UP000182658"/>
    </source>
</evidence>
<name>A0A1J7INB3_9PEZI</name>
<gene>
    <name evidence="6" type="ORF">CONLIGDRAFT_681997</name>
</gene>
<dbReference type="GO" id="GO:0030248">
    <property type="term" value="F:cellulose binding"/>
    <property type="evidence" value="ECO:0007669"/>
    <property type="project" value="InterPro"/>
</dbReference>
<proteinExistence type="inferred from homology"/>
<dbReference type="InterPro" id="IPR000172">
    <property type="entry name" value="GMC_OxRdtase_N"/>
</dbReference>
<dbReference type="SMART" id="SM00236">
    <property type="entry name" value="fCBD"/>
    <property type="match status" value="1"/>
</dbReference>
<dbReference type="InterPro" id="IPR036188">
    <property type="entry name" value="FAD/NAD-bd_sf"/>
</dbReference>
<dbReference type="SUPFAM" id="SSF57180">
    <property type="entry name" value="Cellulose-binding domain"/>
    <property type="match status" value="1"/>
</dbReference>
<feature type="signal peptide" evidence="4">
    <location>
        <begin position="1"/>
        <end position="21"/>
    </location>
</feature>
<dbReference type="AlphaFoldDB" id="A0A1J7INB3"/>
<comment type="similarity">
    <text evidence="1 3">Belongs to the GMC oxidoreductase family.</text>
</comment>
<dbReference type="PROSITE" id="PS00623">
    <property type="entry name" value="GMC_OXRED_1"/>
    <property type="match status" value="1"/>
</dbReference>
<evidence type="ECO:0000313" key="6">
    <source>
        <dbReference type="EMBL" id="OIW29079.1"/>
    </source>
</evidence>
<dbReference type="STRING" id="1408157.A0A1J7INB3"/>
<reference evidence="6 7" key="1">
    <citation type="submission" date="2016-10" db="EMBL/GenBank/DDBJ databases">
        <title>Draft genome sequence of Coniochaeta ligniaria NRRL30616, a lignocellulolytic fungus for bioabatement of inhibitors in plant biomass hydrolysates.</title>
        <authorList>
            <consortium name="DOE Joint Genome Institute"/>
            <person name="Jimenez D.J."/>
            <person name="Hector R.E."/>
            <person name="Riley R."/>
            <person name="Sun H."/>
            <person name="Grigoriev I.V."/>
            <person name="Van Elsas J.D."/>
            <person name="Nichols N.N."/>
        </authorList>
    </citation>
    <scope>NUCLEOTIDE SEQUENCE [LARGE SCALE GENOMIC DNA]</scope>
    <source>
        <strain evidence="6 7">NRRL 30616</strain>
    </source>
</reference>
<protein>
    <submittedName>
        <fullName evidence="6">Carbohydrate-binding module family 1 protein</fullName>
    </submittedName>
</protein>
<dbReference type="Pfam" id="PF16010">
    <property type="entry name" value="CDH-cyt"/>
    <property type="match status" value="1"/>
</dbReference>
<dbReference type="OrthoDB" id="413885at2759"/>
<dbReference type="InterPro" id="IPR035971">
    <property type="entry name" value="CBD_sf"/>
</dbReference>
<dbReference type="FunFam" id="2.60.40.1210:FF:000004">
    <property type="entry name" value="Cellobiose dehydrogenase"/>
    <property type="match status" value="1"/>
</dbReference>
<dbReference type="Gene3D" id="3.30.410.10">
    <property type="entry name" value="Cholesterol Oxidase, domain 2"/>
    <property type="match status" value="1"/>
</dbReference>
<dbReference type="SUPFAM" id="SSF54373">
    <property type="entry name" value="FAD-linked reductases, C-terminal domain"/>
    <property type="match status" value="1"/>
</dbReference>
<sequence>MLARLSLALAAGSLWLQTCAAQTVSNYTDKATGIQFGTWGFLPNATDPDSIPASAAFTFGMALPGDALDKDASEYIGILRCSKVSTTNTGWCGISHGVSGQMTQALLLVAWPYGDQILTSFRYTPGYQFPPVYTGNAKLTPISSFVNDTTYELIYRCQNCFTWSASGANVSVQTSQKFLVVGRAAATKTPTNAGCPDKITFAFHDNGYGQFGADLSIAVQPSYSSWATLATKAVTTNCGAATSSTAAPTSTATANGTVIATGNGTATATATSTAVPTSSATATATATGACAPIASGAAAKTYEYIIVGGGAGGIPLADRLTAAGHSVLLIEKGPPSSGRYGGTMKPTWLEGTNLTRFDVPGLCNQIWHDSTGIACEDTDQMAGCVLGGGTAVNAGLWWKPNPRDWDYNFPAGWKSGDLAGATTRAFNRIPGTTTPSLDGKLYRQEGFNVLASGFNKSGWEYLVPNDHPDQKNHTYGHTTYMFSHGERGGPLATYLASAIQRKNLFTLWTDTAVKRIVRVGGHAVGVETECYGENGHAGTVNVTPLYGRVIVSAGTFGSAKLLMRSGIGPADQLAVVKGSTDGATMIASNDWIDLPVGYNLVDHVNTDTIITHPDVVFYDFYEAWDTPIPGDESAYLNNRTGILTQAAPNIGPMFWDEIKGPDGIVRQLQWTARVEGNDAFTTSKNAMTMSQYLGRGSVSRGRMTITPALDTVVTTAPYLHDDFDKQAVIQGIKNLQAALSGIQNLTWIVPSPNQTVEDFVNTMDTSPSTRRSNHWMGTAKLGYDDGRTGGSAVVDANLKVYGTDNIFVVDASVFPGQPTGNPSAMIVVLAEQAATRLLSLAYPRALTLGAQCGGSKWTGSNTCGTNLECRALDNTYSICAQASTTKLLH</sequence>
<keyword evidence="3" id="KW-0285">Flavoprotein</keyword>
<dbReference type="PANTHER" id="PTHR47190">
    <property type="entry name" value="DEHYDROGENASE, PUTATIVE-RELATED"/>
    <property type="match status" value="1"/>
</dbReference>
<dbReference type="InterPro" id="IPR015920">
    <property type="entry name" value="Cellobiose_DH-like_cyt"/>
</dbReference>